<sequence length="167" mass="20375">LRKLFRFLVAVEDIPIKIRVYFVQNLEELITDFNEIEKLDVIILTVNLFDPKSIYQYSKDIVEEFNEIYYFQGVSILVGLDTEHLFKKQASKNLRISRYHLEEITRYLNLIYCYEIYNKNEDIIEIYKKIFNDFIFRFRYSNPELFEQAQLYGKSLVKEYNGQFKHF</sequence>
<gene>
    <name evidence="1" type="ORF">S01H4_31393</name>
</gene>
<dbReference type="AlphaFoldDB" id="X1B787"/>
<evidence type="ECO:0000313" key="1">
    <source>
        <dbReference type="EMBL" id="GAG79978.1"/>
    </source>
</evidence>
<feature type="non-terminal residue" evidence="1">
    <location>
        <position position="1"/>
    </location>
</feature>
<name>X1B787_9ZZZZ</name>
<organism evidence="1">
    <name type="scientific">marine sediment metagenome</name>
    <dbReference type="NCBI Taxonomy" id="412755"/>
    <lineage>
        <taxon>unclassified sequences</taxon>
        <taxon>metagenomes</taxon>
        <taxon>ecological metagenomes</taxon>
    </lineage>
</organism>
<comment type="caution">
    <text evidence="1">The sequence shown here is derived from an EMBL/GenBank/DDBJ whole genome shotgun (WGS) entry which is preliminary data.</text>
</comment>
<proteinExistence type="predicted"/>
<reference evidence="1" key="1">
    <citation type="journal article" date="2014" name="Front. Microbiol.">
        <title>High frequency of phylogenetically diverse reductive dehalogenase-homologous genes in deep subseafloor sedimentary metagenomes.</title>
        <authorList>
            <person name="Kawai M."/>
            <person name="Futagami T."/>
            <person name="Toyoda A."/>
            <person name="Takaki Y."/>
            <person name="Nishi S."/>
            <person name="Hori S."/>
            <person name="Arai W."/>
            <person name="Tsubouchi T."/>
            <person name="Morono Y."/>
            <person name="Uchiyama I."/>
            <person name="Ito T."/>
            <person name="Fujiyama A."/>
            <person name="Inagaki F."/>
            <person name="Takami H."/>
        </authorList>
    </citation>
    <scope>NUCLEOTIDE SEQUENCE</scope>
    <source>
        <strain evidence="1">Expedition CK06-06</strain>
    </source>
</reference>
<dbReference type="EMBL" id="BART01016300">
    <property type="protein sequence ID" value="GAG79978.1"/>
    <property type="molecule type" value="Genomic_DNA"/>
</dbReference>
<protein>
    <submittedName>
        <fullName evidence="1">Uncharacterized protein</fullName>
    </submittedName>
</protein>
<accession>X1B787</accession>